<dbReference type="Proteomes" id="UP000772618">
    <property type="component" value="Unassembled WGS sequence"/>
</dbReference>
<dbReference type="Pfam" id="PF00027">
    <property type="entry name" value="cNMP_binding"/>
    <property type="match status" value="1"/>
</dbReference>
<protein>
    <submittedName>
        <fullName evidence="2">Crp/Fnr family transcriptional regulator</fullName>
    </submittedName>
</protein>
<name>A0ABS5VWT2_9BACT</name>
<comment type="caution">
    <text evidence="2">The sequence shown here is derived from an EMBL/GenBank/DDBJ whole genome shotgun (WGS) entry which is preliminary data.</text>
</comment>
<proteinExistence type="predicted"/>
<dbReference type="InterPro" id="IPR000595">
    <property type="entry name" value="cNMP-bd_dom"/>
</dbReference>
<dbReference type="EMBL" id="JAHESD010000031">
    <property type="protein sequence ID" value="MBT1704461.1"/>
    <property type="molecule type" value="Genomic_DNA"/>
</dbReference>
<feature type="domain" description="Cyclic nucleotide-binding" evidence="1">
    <location>
        <begin position="39"/>
        <end position="125"/>
    </location>
</feature>
<evidence type="ECO:0000259" key="1">
    <source>
        <dbReference type="Pfam" id="PF00027"/>
    </source>
</evidence>
<reference evidence="2 3" key="1">
    <citation type="submission" date="2021-05" db="EMBL/GenBank/DDBJ databases">
        <title>A Polyphasic approach of four new species of the genus Ohtaekwangia: Ohtaekwangia histidinii sp. nov., Ohtaekwangia cretensis sp. nov., Ohtaekwangia indiensis sp. nov., Ohtaekwangia reichenbachii sp. nov. from diverse environment.</title>
        <authorList>
            <person name="Octaviana S."/>
        </authorList>
    </citation>
    <scope>NUCLEOTIDE SEQUENCE [LARGE SCALE GENOMIC DNA]</scope>
    <source>
        <strain evidence="2 3">PWU20</strain>
    </source>
</reference>
<evidence type="ECO:0000313" key="2">
    <source>
        <dbReference type="EMBL" id="MBT1704461.1"/>
    </source>
</evidence>
<dbReference type="InterPro" id="IPR014710">
    <property type="entry name" value="RmlC-like_jellyroll"/>
</dbReference>
<accession>A0ABS5VWT2</accession>
<gene>
    <name evidence="2" type="ORF">KK060_14295</name>
</gene>
<dbReference type="CDD" id="cd00038">
    <property type="entry name" value="CAP_ED"/>
    <property type="match status" value="1"/>
</dbReference>
<keyword evidence="3" id="KW-1185">Reference proteome</keyword>
<evidence type="ECO:0000313" key="3">
    <source>
        <dbReference type="Proteomes" id="UP000772618"/>
    </source>
</evidence>
<dbReference type="Gene3D" id="2.60.120.10">
    <property type="entry name" value="Jelly Rolls"/>
    <property type="match status" value="1"/>
</dbReference>
<sequence>MLRKKSITGMDKLFELLSSIEPLTEQFKQTLRKKMVMLTLPKHHMLLSAGRVADQAYFLHSGFAMSFRFIKGKKQIEEFYKEGKIVISPKSFFEQVPSKESIQLLEQSEVLHISYENVMQLLHEYPEADILYRATMNLYYEESRERIHDFQFLTAVERYEKLHDMYPKIEQLVPQEYIASYLGIAPQSLSRIKREMEDS</sequence>
<dbReference type="SUPFAM" id="SSF51206">
    <property type="entry name" value="cAMP-binding domain-like"/>
    <property type="match status" value="1"/>
</dbReference>
<dbReference type="RefSeq" id="WP_254154423.1">
    <property type="nucleotide sequence ID" value="NZ_JAHESD010000031.1"/>
</dbReference>
<dbReference type="InterPro" id="IPR018490">
    <property type="entry name" value="cNMP-bd_dom_sf"/>
</dbReference>
<organism evidence="2 3">
    <name type="scientific">Chryseosolibacter indicus</name>
    <dbReference type="NCBI Taxonomy" id="2782351"/>
    <lineage>
        <taxon>Bacteria</taxon>
        <taxon>Pseudomonadati</taxon>
        <taxon>Bacteroidota</taxon>
        <taxon>Cytophagia</taxon>
        <taxon>Cytophagales</taxon>
        <taxon>Chryseotaleaceae</taxon>
        <taxon>Chryseosolibacter</taxon>
    </lineage>
</organism>